<evidence type="ECO:0000256" key="4">
    <source>
        <dbReference type="ARBA" id="ARBA00007056"/>
    </source>
</evidence>
<dbReference type="InterPro" id="IPR033113">
    <property type="entry name" value="PLA2_histidine"/>
</dbReference>
<sequence>MVFYMKICLLALTYFLVMSINFDGIFVNALNIGVDHFYDTSHFIDLPFVSRKCSRKCESEFCEAPPFLRYGKYCGLLYSGCPNEQPCDGLDFCCMEHDNCISRKHNDYLSQECNRNLLECMDRFAKTGGQSFKGSKCNAKKVIKVIKVVIEPALAAGKALHRP</sequence>
<dbReference type="GO" id="GO:0050482">
    <property type="term" value="P:arachidonate secretion"/>
    <property type="evidence" value="ECO:0007669"/>
    <property type="project" value="InterPro"/>
</dbReference>
<dbReference type="GO" id="GO:0008289">
    <property type="term" value="F:lipid binding"/>
    <property type="evidence" value="ECO:0007669"/>
    <property type="project" value="TreeGrafter"/>
</dbReference>
<keyword evidence="12" id="KW-0443">Lipid metabolism</keyword>
<dbReference type="GO" id="GO:0005576">
    <property type="term" value="C:extracellular region"/>
    <property type="evidence" value="ECO:0007669"/>
    <property type="project" value="UniProtKB-SubCell"/>
</dbReference>
<proteinExistence type="inferred from homology"/>
<keyword evidence="8" id="KW-0732">Signal</keyword>
<dbReference type="GO" id="GO:0012505">
    <property type="term" value="C:endomembrane system"/>
    <property type="evidence" value="ECO:0007669"/>
    <property type="project" value="UniProtKB-ARBA"/>
</dbReference>
<evidence type="ECO:0000256" key="5">
    <source>
        <dbReference type="ARBA" id="ARBA00013278"/>
    </source>
</evidence>
<dbReference type="Gene3D" id="1.20.90.10">
    <property type="entry name" value="Phospholipase A2 domain"/>
    <property type="match status" value="1"/>
</dbReference>
<evidence type="ECO:0000313" key="15">
    <source>
        <dbReference type="RefSeq" id="XP_021857580.1"/>
    </source>
</evidence>
<organism evidence="14 15">
    <name type="scientific">Spinacia oleracea</name>
    <name type="common">Spinach</name>
    <dbReference type="NCBI Taxonomy" id="3562"/>
    <lineage>
        <taxon>Eukaryota</taxon>
        <taxon>Viridiplantae</taxon>
        <taxon>Streptophyta</taxon>
        <taxon>Embryophyta</taxon>
        <taxon>Tracheophyta</taxon>
        <taxon>Spermatophyta</taxon>
        <taxon>Magnoliopsida</taxon>
        <taxon>eudicotyledons</taxon>
        <taxon>Gunneridae</taxon>
        <taxon>Pentapetalae</taxon>
        <taxon>Caryophyllales</taxon>
        <taxon>Chenopodiaceae</taxon>
        <taxon>Chenopodioideae</taxon>
        <taxon>Anserineae</taxon>
        <taxon>Spinacia</taxon>
    </lineage>
</organism>
<protein>
    <recommendedName>
        <fullName evidence="5">phospholipase A2</fullName>
        <ecNumber evidence="5">3.1.1.4</ecNumber>
    </recommendedName>
</protein>
<dbReference type="CDD" id="cd04706">
    <property type="entry name" value="PLA2_plant"/>
    <property type="match status" value="1"/>
</dbReference>
<evidence type="ECO:0000256" key="6">
    <source>
        <dbReference type="ARBA" id="ARBA00022525"/>
    </source>
</evidence>
<evidence type="ECO:0000256" key="9">
    <source>
        <dbReference type="ARBA" id="ARBA00022801"/>
    </source>
</evidence>
<dbReference type="GeneID" id="110796803"/>
<keyword evidence="7" id="KW-0479">Metal-binding</keyword>
<dbReference type="KEGG" id="soe:110796803"/>
<comment type="similarity">
    <text evidence="4">Belongs to the phospholipase A2 family.</text>
</comment>
<gene>
    <name evidence="15" type="primary">LOC110796803</name>
</gene>
<keyword evidence="6" id="KW-0964">Secreted</keyword>
<reference evidence="15" key="2">
    <citation type="submission" date="2025-08" db="UniProtKB">
        <authorList>
            <consortium name="RefSeq"/>
        </authorList>
    </citation>
    <scope>IDENTIFICATION</scope>
    <source>
        <tissue evidence="15">Leaf</tissue>
    </source>
</reference>
<evidence type="ECO:0000256" key="10">
    <source>
        <dbReference type="ARBA" id="ARBA00022837"/>
    </source>
</evidence>
<accession>A0A9R0K4U2</accession>
<comment type="subcellular location">
    <subcellularLocation>
        <location evidence="3">Secreted</location>
    </subcellularLocation>
</comment>
<dbReference type="OrthoDB" id="1932081at2759"/>
<dbReference type="SUPFAM" id="SSF48619">
    <property type="entry name" value="Phospholipase A2, PLA2"/>
    <property type="match status" value="1"/>
</dbReference>
<evidence type="ECO:0000256" key="2">
    <source>
        <dbReference type="ARBA" id="ARBA00001913"/>
    </source>
</evidence>
<evidence type="ECO:0000256" key="13">
    <source>
        <dbReference type="ARBA" id="ARBA00023157"/>
    </source>
</evidence>
<comment type="cofactor">
    <cofactor evidence="2">
        <name>Ca(2+)</name>
        <dbReference type="ChEBI" id="CHEBI:29108"/>
    </cofactor>
</comment>
<dbReference type="GO" id="GO:0006644">
    <property type="term" value="P:phospholipid metabolic process"/>
    <property type="evidence" value="ECO:0007669"/>
    <property type="project" value="InterPro"/>
</dbReference>
<evidence type="ECO:0000256" key="11">
    <source>
        <dbReference type="ARBA" id="ARBA00022963"/>
    </source>
</evidence>
<evidence type="ECO:0000256" key="8">
    <source>
        <dbReference type="ARBA" id="ARBA00022729"/>
    </source>
</evidence>
<dbReference type="EC" id="3.1.1.4" evidence="5"/>
<keyword evidence="10" id="KW-0106">Calcium</keyword>
<keyword evidence="13" id="KW-1015">Disulfide bond</keyword>
<dbReference type="GO" id="GO:0016042">
    <property type="term" value="P:lipid catabolic process"/>
    <property type="evidence" value="ECO:0007669"/>
    <property type="project" value="UniProtKB-KW"/>
</dbReference>
<dbReference type="PANTHER" id="PTHR11716">
    <property type="entry name" value="PHOSPHOLIPASE A2 FAMILY MEMBER"/>
    <property type="match status" value="1"/>
</dbReference>
<evidence type="ECO:0000256" key="12">
    <source>
        <dbReference type="ARBA" id="ARBA00023098"/>
    </source>
</evidence>
<evidence type="ECO:0000256" key="3">
    <source>
        <dbReference type="ARBA" id="ARBA00004613"/>
    </source>
</evidence>
<keyword evidence="11" id="KW-0442">Lipid degradation</keyword>
<dbReference type="InterPro" id="IPR036444">
    <property type="entry name" value="PLipase_A2_dom_sf"/>
</dbReference>
<dbReference type="PROSITE" id="PS00118">
    <property type="entry name" value="PA2_HIS"/>
    <property type="match status" value="1"/>
</dbReference>
<evidence type="ECO:0000256" key="1">
    <source>
        <dbReference type="ARBA" id="ARBA00001604"/>
    </source>
</evidence>
<dbReference type="InterPro" id="IPR001211">
    <property type="entry name" value="PLA2"/>
</dbReference>
<dbReference type="Proteomes" id="UP000813463">
    <property type="component" value="Chromosome 2"/>
</dbReference>
<keyword evidence="14" id="KW-1185">Reference proteome</keyword>
<evidence type="ECO:0000313" key="14">
    <source>
        <dbReference type="Proteomes" id="UP000813463"/>
    </source>
</evidence>
<dbReference type="GO" id="GO:0004623">
    <property type="term" value="F:phospholipase A2 activity"/>
    <property type="evidence" value="ECO:0007669"/>
    <property type="project" value="UniProtKB-EC"/>
</dbReference>
<dbReference type="FunFam" id="1.20.90.10:FF:000005">
    <property type="entry name" value="Secretory phospholipase A2"/>
    <property type="match status" value="1"/>
</dbReference>
<dbReference type="AlphaFoldDB" id="A0A9R0K4U2"/>
<dbReference type="PANTHER" id="PTHR11716:SF47">
    <property type="entry name" value="PHOSPHOLIPASE A2-ALPHA"/>
    <property type="match status" value="1"/>
</dbReference>
<comment type="catalytic activity">
    <reaction evidence="1">
        <text>a 1,2-diacyl-sn-glycero-3-phosphocholine + H2O = a 1-acyl-sn-glycero-3-phosphocholine + a fatty acid + H(+)</text>
        <dbReference type="Rhea" id="RHEA:15801"/>
        <dbReference type="ChEBI" id="CHEBI:15377"/>
        <dbReference type="ChEBI" id="CHEBI:15378"/>
        <dbReference type="ChEBI" id="CHEBI:28868"/>
        <dbReference type="ChEBI" id="CHEBI:57643"/>
        <dbReference type="ChEBI" id="CHEBI:58168"/>
        <dbReference type="EC" id="3.1.1.4"/>
    </reaction>
</comment>
<reference evidence="14" key="1">
    <citation type="journal article" date="2021" name="Nat. Commun.">
        <title>Genomic analyses provide insights into spinach domestication and the genetic basis of agronomic traits.</title>
        <authorList>
            <person name="Cai X."/>
            <person name="Sun X."/>
            <person name="Xu C."/>
            <person name="Sun H."/>
            <person name="Wang X."/>
            <person name="Ge C."/>
            <person name="Zhang Z."/>
            <person name="Wang Q."/>
            <person name="Fei Z."/>
            <person name="Jiao C."/>
            <person name="Wang Q."/>
        </authorList>
    </citation>
    <scope>NUCLEOTIDE SEQUENCE [LARGE SCALE GENOMIC DNA]</scope>
    <source>
        <strain evidence="14">cv. Varoflay</strain>
    </source>
</reference>
<dbReference type="RefSeq" id="XP_021857580.1">
    <property type="nucleotide sequence ID" value="XM_022001888.2"/>
</dbReference>
<dbReference type="GO" id="GO:0005509">
    <property type="term" value="F:calcium ion binding"/>
    <property type="evidence" value="ECO:0007669"/>
    <property type="project" value="InterPro"/>
</dbReference>
<name>A0A9R0K4U2_SPIOL</name>
<evidence type="ECO:0000256" key="7">
    <source>
        <dbReference type="ARBA" id="ARBA00022723"/>
    </source>
</evidence>
<keyword evidence="9" id="KW-0378">Hydrolase</keyword>